<reference evidence="2" key="1">
    <citation type="submission" date="2018-07" db="EMBL/GenBank/DDBJ databases">
        <authorList>
            <person name="Quirk P.G."/>
            <person name="Krulwich T.A."/>
        </authorList>
    </citation>
    <scope>NUCLEOTIDE SEQUENCE</scope>
</reference>
<dbReference type="EMBL" id="UFQT01002599">
    <property type="protein sequence ID" value="SSX33746.1"/>
    <property type="molecule type" value="Genomic_DNA"/>
</dbReference>
<feature type="compositionally biased region" description="Basic and acidic residues" evidence="1">
    <location>
        <begin position="73"/>
        <end position="91"/>
    </location>
</feature>
<feature type="compositionally biased region" description="Low complexity" evidence="1">
    <location>
        <begin position="59"/>
        <end position="72"/>
    </location>
</feature>
<feature type="region of interest" description="Disordered" evidence="1">
    <location>
        <begin position="23"/>
        <end position="164"/>
    </location>
</feature>
<dbReference type="AlphaFoldDB" id="A0A336MU32"/>
<feature type="compositionally biased region" description="Basic and acidic residues" evidence="1">
    <location>
        <begin position="133"/>
        <end position="143"/>
    </location>
</feature>
<feature type="compositionally biased region" description="Low complexity" evidence="1">
    <location>
        <begin position="144"/>
        <end position="157"/>
    </location>
</feature>
<feature type="compositionally biased region" description="Low complexity" evidence="1">
    <location>
        <begin position="92"/>
        <end position="102"/>
    </location>
</feature>
<evidence type="ECO:0000313" key="2">
    <source>
        <dbReference type="EMBL" id="SSX33746.1"/>
    </source>
</evidence>
<sequence>MKLLSIIPKIILIIEEAKRAIKRPADDRYEEIDRKRSTSDRRFEAPPPPRFDSTINNRSSDAYRSGNGSSSSSKRDDYKRDSFKREMEVSRHSSSSYDRNSSTTPIVSSKDSRYADSRSADYRTSSSTTSRAVVDDRSTKSRYMDTSSYSDRSSGTSNPWSAQQTTFGTMSSAVGIPDSRGWGGVDNGQDRYDRTYNERKMQSQSAGFMDQSRQPSFMPNSGGGGRPGDRYGMNGRY</sequence>
<feature type="compositionally biased region" description="Basic and acidic residues" evidence="1">
    <location>
        <begin position="23"/>
        <end position="44"/>
    </location>
</feature>
<gene>
    <name evidence="2" type="primary">CSON006884</name>
</gene>
<protein>
    <submittedName>
        <fullName evidence="2">CSON006884 protein</fullName>
    </submittedName>
</protein>
<feature type="compositionally biased region" description="Low complexity" evidence="1">
    <location>
        <begin position="122"/>
        <end position="132"/>
    </location>
</feature>
<feature type="region of interest" description="Disordered" evidence="1">
    <location>
        <begin position="199"/>
        <end position="237"/>
    </location>
</feature>
<accession>A0A336MU32</accession>
<evidence type="ECO:0000256" key="1">
    <source>
        <dbReference type="SAM" id="MobiDB-lite"/>
    </source>
</evidence>
<feature type="compositionally biased region" description="Basic and acidic residues" evidence="1">
    <location>
        <begin position="110"/>
        <end position="121"/>
    </location>
</feature>
<feature type="compositionally biased region" description="Polar residues" evidence="1">
    <location>
        <begin position="202"/>
        <end position="217"/>
    </location>
</feature>
<dbReference type="VEuPathDB" id="VectorBase:CSON006884"/>
<proteinExistence type="predicted"/>
<name>A0A336MU32_CULSO</name>
<organism evidence="2">
    <name type="scientific">Culicoides sonorensis</name>
    <name type="common">Biting midge</name>
    <dbReference type="NCBI Taxonomy" id="179676"/>
    <lineage>
        <taxon>Eukaryota</taxon>
        <taxon>Metazoa</taxon>
        <taxon>Ecdysozoa</taxon>
        <taxon>Arthropoda</taxon>
        <taxon>Hexapoda</taxon>
        <taxon>Insecta</taxon>
        <taxon>Pterygota</taxon>
        <taxon>Neoptera</taxon>
        <taxon>Endopterygota</taxon>
        <taxon>Diptera</taxon>
        <taxon>Nematocera</taxon>
        <taxon>Chironomoidea</taxon>
        <taxon>Ceratopogonidae</taxon>
        <taxon>Ceratopogoninae</taxon>
        <taxon>Culicoides</taxon>
        <taxon>Monoculicoides</taxon>
    </lineage>
</organism>